<dbReference type="SUPFAM" id="SSF53474">
    <property type="entry name" value="alpha/beta-Hydrolases"/>
    <property type="match status" value="1"/>
</dbReference>
<gene>
    <name evidence="3" type="ORF">C5Y93_13635</name>
</gene>
<protein>
    <recommendedName>
        <fullName evidence="2">Dienelactone hydrolase domain-containing protein</fullName>
    </recommendedName>
</protein>
<dbReference type="GO" id="GO:0016787">
    <property type="term" value="F:hydrolase activity"/>
    <property type="evidence" value="ECO:0007669"/>
    <property type="project" value="InterPro"/>
</dbReference>
<dbReference type="PANTHER" id="PTHR43037">
    <property type="entry name" value="UNNAMED PRODUCT-RELATED"/>
    <property type="match status" value="1"/>
</dbReference>
<dbReference type="Gene3D" id="3.40.50.1820">
    <property type="entry name" value="alpha/beta hydrolase"/>
    <property type="match status" value="1"/>
</dbReference>
<dbReference type="InterPro" id="IPR029058">
    <property type="entry name" value="AB_hydrolase_fold"/>
</dbReference>
<dbReference type="OrthoDB" id="9764953at2"/>
<evidence type="ECO:0000259" key="2">
    <source>
        <dbReference type="Pfam" id="PF01738"/>
    </source>
</evidence>
<comment type="caution">
    <text evidence="3">The sequence shown here is derived from an EMBL/GenBank/DDBJ whole genome shotgun (WGS) entry which is preliminary data.</text>
</comment>
<dbReference type="InterPro" id="IPR002925">
    <property type="entry name" value="Dienelactn_hydro"/>
</dbReference>
<accession>A0A2S8GM31</accession>
<keyword evidence="1" id="KW-0732">Signal</keyword>
<dbReference type="Pfam" id="PF01738">
    <property type="entry name" value="DLH"/>
    <property type="match status" value="1"/>
</dbReference>
<dbReference type="AlphaFoldDB" id="A0A2S8GM31"/>
<sequence length="315" mass="35393">MATLETHDKSDQNLECRESEHFNRRLALQLSAVTGCWLGANWIALQCIETYEFREACHRYHVSPQIAGKFQTRTIKLDSKQFPGRDHVDYKLLPPKNLQGGKKYPVLLYLHGAGERGSDGVQQLRSVPSWLSVDAYREKYPCHLIAPQCPSHLHWNYRGSNAPRRTDELDIIHSILCDVLKLPSADSKRVYIVGYSMGGYGTWEFACRYPELVTAIVPVAGAGDPAEAEKLRNVPLWAIHGADDHIVPVDGSDKMIEAIRETGGVPLYSRLKNVGHDALVPVRQNSQPILHWLFRQNSQRRSLAPAASRLPSTSP</sequence>
<dbReference type="InterPro" id="IPR050955">
    <property type="entry name" value="Plant_Biomass_Hydrol_Est"/>
</dbReference>
<dbReference type="PANTHER" id="PTHR43037:SF1">
    <property type="entry name" value="BLL1128 PROTEIN"/>
    <property type="match status" value="1"/>
</dbReference>
<dbReference type="Proteomes" id="UP000237819">
    <property type="component" value="Unassembled WGS sequence"/>
</dbReference>
<name>A0A2S8GM31_9BACT</name>
<evidence type="ECO:0000256" key="1">
    <source>
        <dbReference type="ARBA" id="ARBA00022729"/>
    </source>
</evidence>
<proteinExistence type="predicted"/>
<evidence type="ECO:0000313" key="4">
    <source>
        <dbReference type="Proteomes" id="UP000237819"/>
    </source>
</evidence>
<reference evidence="3 4" key="1">
    <citation type="submission" date="2018-02" db="EMBL/GenBank/DDBJ databases">
        <title>Comparative genomes isolates from brazilian mangrove.</title>
        <authorList>
            <person name="Araujo J.E."/>
            <person name="Taketani R.G."/>
            <person name="Silva M.C.P."/>
            <person name="Loureco M.V."/>
            <person name="Andreote F.D."/>
        </authorList>
    </citation>
    <scope>NUCLEOTIDE SEQUENCE [LARGE SCALE GENOMIC DNA]</scope>
    <source>
        <strain evidence="3 4">Nap-Phe MGV</strain>
    </source>
</reference>
<organism evidence="3 4">
    <name type="scientific">Blastopirellula marina</name>
    <dbReference type="NCBI Taxonomy" id="124"/>
    <lineage>
        <taxon>Bacteria</taxon>
        <taxon>Pseudomonadati</taxon>
        <taxon>Planctomycetota</taxon>
        <taxon>Planctomycetia</taxon>
        <taxon>Pirellulales</taxon>
        <taxon>Pirellulaceae</taxon>
        <taxon>Blastopirellula</taxon>
    </lineage>
</organism>
<feature type="domain" description="Dienelactone hydrolase" evidence="2">
    <location>
        <begin position="176"/>
        <end position="262"/>
    </location>
</feature>
<evidence type="ECO:0000313" key="3">
    <source>
        <dbReference type="EMBL" id="PQO45488.1"/>
    </source>
</evidence>
<dbReference type="EMBL" id="PUHZ01000014">
    <property type="protein sequence ID" value="PQO45488.1"/>
    <property type="molecule type" value="Genomic_DNA"/>
</dbReference>